<evidence type="ECO:0000313" key="6">
    <source>
        <dbReference type="Proteomes" id="UP000297248"/>
    </source>
</evidence>
<feature type="domain" description="M23ase beta-sheet core" evidence="2">
    <location>
        <begin position="201"/>
        <end position="298"/>
    </location>
</feature>
<dbReference type="Gene3D" id="2.60.120.380">
    <property type="match status" value="1"/>
</dbReference>
<evidence type="ECO:0000259" key="2">
    <source>
        <dbReference type="Pfam" id="PF01551"/>
    </source>
</evidence>
<dbReference type="PROSITE" id="PS51257">
    <property type="entry name" value="PROKAR_LIPOPROTEIN"/>
    <property type="match status" value="1"/>
</dbReference>
<dbReference type="InterPro" id="IPR011055">
    <property type="entry name" value="Dup_hybrid_motif"/>
</dbReference>
<dbReference type="CDD" id="cd12797">
    <property type="entry name" value="M23_peptidase"/>
    <property type="match status" value="1"/>
</dbReference>
<dbReference type="PANTHER" id="PTHR21666:SF268">
    <property type="entry name" value="PEPTIDASE M23 DOMAIN-CONTAINING PROTEIN"/>
    <property type="match status" value="1"/>
</dbReference>
<dbReference type="Gene3D" id="2.30.30.40">
    <property type="entry name" value="SH3 Domains"/>
    <property type="match status" value="1"/>
</dbReference>
<name>A0A4Y8A8B2_9SPHI</name>
<dbReference type="GO" id="GO:0004222">
    <property type="term" value="F:metalloendopeptidase activity"/>
    <property type="evidence" value="ECO:0007669"/>
    <property type="project" value="TreeGrafter"/>
</dbReference>
<dbReference type="PANTHER" id="PTHR21666">
    <property type="entry name" value="PEPTIDASE-RELATED"/>
    <property type="match status" value="1"/>
</dbReference>
<dbReference type="Pfam" id="PF23795">
    <property type="entry name" value="SH3_YKFC_2nd"/>
    <property type="match status" value="1"/>
</dbReference>
<feature type="domain" description="YKFC SH3b2" evidence="3">
    <location>
        <begin position="327"/>
        <end position="380"/>
    </location>
</feature>
<proteinExistence type="predicted"/>
<evidence type="ECO:0000313" key="7">
    <source>
        <dbReference type="Proteomes" id="UP000583101"/>
    </source>
</evidence>
<reference evidence="4 7" key="3">
    <citation type="submission" date="2020-08" db="EMBL/GenBank/DDBJ databases">
        <title>Genomic Encyclopedia of Type Strains, Phase IV (KMG-IV): sequencing the most valuable type-strain genomes for metagenomic binning, comparative biology and taxonomic classification.</title>
        <authorList>
            <person name="Goeker M."/>
        </authorList>
    </citation>
    <scope>NUCLEOTIDE SEQUENCE [LARGE SCALE GENOMIC DNA]</scope>
    <source>
        <strain evidence="4 7">DSM 100995</strain>
    </source>
</reference>
<reference evidence="5" key="2">
    <citation type="submission" date="2019-03" db="EMBL/GenBank/DDBJ databases">
        <authorList>
            <person name="Yan Y.-Q."/>
            <person name="Du Z.-J."/>
        </authorList>
    </citation>
    <scope>NUCLEOTIDE SEQUENCE</scope>
    <source>
        <strain evidence="5">PP-F2FG21</strain>
    </source>
</reference>
<feature type="signal peptide" evidence="1">
    <location>
        <begin position="1"/>
        <end position="20"/>
    </location>
</feature>
<dbReference type="EMBL" id="SNQG01000006">
    <property type="protein sequence ID" value="TEW64616.1"/>
    <property type="molecule type" value="Genomic_DNA"/>
</dbReference>
<reference evidence="5 6" key="1">
    <citation type="journal article" date="2016" name="Int. J. Syst. Evol. Microbiol.">
        <title>Proposal of Mucilaginibacter phyllosphaerae sp. nov. isolated from the phyllosphere of Galium album.</title>
        <authorList>
            <person name="Aydogan E.L."/>
            <person name="Busse H.J."/>
            <person name="Moser G."/>
            <person name="Muller C."/>
            <person name="Kampfer P."/>
            <person name="Glaeser S.P."/>
        </authorList>
    </citation>
    <scope>NUCLEOTIDE SEQUENCE [LARGE SCALE GENOMIC DNA]</scope>
    <source>
        <strain evidence="5 6">PP-F2FG21</strain>
    </source>
</reference>
<comment type="caution">
    <text evidence="5">The sequence shown here is derived from an EMBL/GenBank/DDBJ whole genome shotgun (WGS) entry which is preliminary data.</text>
</comment>
<dbReference type="Gene3D" id="2.70.70.10">
    <property type="entry name" value="Glucose Permease (Domain IIA)"/>
    <property type="match status" value="1"/>
</dbReference>
<evidence type="ECO:0000313" key="5">
    <source>
        <dbReference type="EMBL" id="TEW64616.1"/>
    </source>
</evidence>
<dbReference type="AlphaFoldDB" id="A0A4Y8A8B2"/>
<keyword evidence="1" id="KW-0732">Signal</keyword>
<dbReference type="SUPFAM" id="SSF51261">
    <property type="entry name" value="Duplicated hybrid motif"/>
    <property type="match status" value="1"/>
</dbReference>
<protein>
    <submittedName>
        <fullName evidence="4">Murein DD-endopeptidase MepM/ murein hydrolase activator NlpD</fullName>
    </submittedName>
    <submittedName>
        <fullName evidence="5">Peptidase M23</fullName>
    </submittedName>
</protein>
<evidence type="ECO:0000313" key="4">
    <source>
        <dbReference type="EMBL" id="MBB3970609.1"/>
    </source>
</evidence>
<dbReference type="Pfam" id="PF01551">
    <property type="entry name" value="Peptidase_M23"/>
    <property type="match status" value="1"/>
</dbReference>
<sequence>MRKHLYKPILFITLGIMASACSKSSGPLAIFKKLSPHDAYAQRLKDNGFDRTAMGSTWLLNADKVVSAPLNINIPYKETGYFADDKVSSTALRFDAKRGQKLRISITKKPVSNFAIYADLFQENGTQPKLTAFADTTGAVLEHEVKQTGKYILRLQPELLRSGEYTLTISAGPSLSFPVSASGRPHIGSFWGDGRDEGGRKHEGIDIFAPKRTPAIAAANGTVTGVTVNNLGGNVVFMRPDNADYTLYYAHLDVQTVQQGQNVITGDTIGLVGNTGNARNTPPHLHFGIYTNSGAIDPLVFVDKDLRQAPPVSAPLKYLNATVRTSAKSSRLYNLPSDKGFAVQTMSVNTPLSVSAATDSWYKVSLPDGQTGYISSKNVTTADNIRNITLKTNHPLYNAPDTANAPRKKLVAAGDKVGVLGVYRNYLLVSNGEETGWISE</sequence>
<dbReference type="RefSeq" id="WP_134337589.1">
    <property type="nucleotide sequence ID" value="NZ_BMCZ01000006.1"/>
</dbReference>
<keyword evidence="4" id="KW-0378">Hydrolase</keyword>
<evidence type="ECO:0000256" key="1">
    <source>
        <dbReference type="SAM" id="SignalP"/>
    </source>
</evidence>
<dbReference type="InterPro" id="IPR016047">
    <property type="entry name" value="M23ase_b-sheet_dom"/>
</dbReference>
<keyword evidence="7" id="KW-1185">Reference proteome</keyword>
<dbReference type="EMBL" id="JACIEG010000006">
    <property type="protein sequence ID" value="MBB3970609.1"/>
    <property type="molecule type" value="Genomic_DNA"/>
</dbReference>
<dbReference type="OrthoDB" id="9810477at2"/>
<gene>
    <name evidence="5" type="ORF">E2R65_16500</name>
    <name evidence="4" type="ORF">GGR35_003232</name>
</gene>
<dbReference type="Proteomes" id="UP000583101">
    <property type="component" value="Unassembled WGS sequence"/>
</dbReference>
<dbReference type="Proteomes" id="UP000297248">
    <property type="component" value="Unassembled WGS sequence"/>
</dbReference>
<dbReference type="InterPro" id="IPR057812">
    <property type="entry name" value="SH3_YKFC_2nd"/>
</dbReference>
<organism evidence="5 6">
    <name type="scientific">Mucilaginibacter phyllosphaerae</name>
    <dbReference type="NCBI Taxonomy" id="1812349"/>
    <lineage>
        <taxon>Bacteria</taxon>
        <taxon>Pseudomonadati</taxon>
        <taxon>Bacteroidota</taxon>
        <taxon>Sphingobacteriia</taxon>
        <taxon>Sphingobacteriales</taxon>
        <taxon>Sphingobacteriaceae</taxon>
        <taxon>Mucilaginibacter</taxon>
    </lineage>
</organism>
<accession>A0A4Y8A8B2</accession>
<feature type="chain" id="PRO_5044616325" evidence="1">
    <location>
        <begin position="21"/>
        <end position="440"/>
    </location>
</feature>
<evidence type="ECO:0000259" key="3">
    <source>
        <dbReference type="Pfam" id="PF23795"/>
    </source>
</evidence>
<dbReference type="InterPro" id="IPR050570">
    <property type="entry name" value="Cell_wall_metabolism_enzyme"/>
</dbReference>